<gene>
    <name evidence="1" type="ORF">BT62DRAFT_938739</name>
</gene>
<dbReference type="GeneID" id="66109892"/>
<organism evidence="1 2">
    <name type="scientific">Guyanagaster necrorhizus</name>
    <dbReference type="NCBI Taxonomy" id="856835"/>
    <lineage>
        <taxon>Eukaryota</taxon>
        <taxon>Fungi</taxon>
        <taxon>Dikarya</taxon>
        <taxon>Basidiomycota</taxon>
        <taxon>Agaricomycotina</taxon>
        <taxon>Agaricomycetes</taxon>
        <taxon>Agaricomycetidae</taxon>
        <taxon>Agaricales</taxon>
        <taxon>Marasmiineae</taxon>
        <taxon>Physalacriaceae</taxon>
        <taxon>Guyanagaster</taxon>
    </lineage>
</organism>
<dbReference type="Proteomes" id="UP000812287">
    <property type="component" value="Unassembled WGS sequence"/>
</dbReference>
<reference evidence="1" key="1">
    <citation type="submission" date="2020-11" db="EMBL/GenBank/DDBJ databases">
        <title>Adaptations for nitrogen fixation in a non-lichenized fungal sporocarp promotes dispersal by wood-feeding termites.</title>
        <authorList>
            <consortium name="DOE Joint Genome Institute"/>
            <person name="Koch R.A."/>
            <person name="Yoon G."/>
            <person name="Arayal U."/>
            <person name="Lail K."/>
            <person name="Amirebrahimi M."/>
            <person name="Labutti K."/>
            <person name="Lipzen A."/>
            <person name="Riley R."/>
            <person name="Barry K."/>
            <person name="Henrissat B."/>
            <person name="Grigoriev I.V."/>
            <person name="Herr J.R."/>
            <person name="Aime M.C."/>
        </authorList>
    </citation>
    <scope>NUCLEOTIDE SEQUENCE</scope>
    <source>
        <strain evidence="1">MCA 3950</strain>
    </source>
</reference>
<accession>A0A9P7VGQ0</accession>
<name>A0A9P7VGQ0_9AGAR</name>
<keyword evidence="2" id="KW-1185">Reference proteome</keyword>
<dbReference type="EMBL" id="MU250587">
    <property type="protein sequence ID" value="KAG7439664.1"/>
    <property type="molecule type" value="Genomic_DNA"/>
</dbReference>
<dbReference type="RefSeq" id="XP_043033164.1">
    <property type="nucleotide sequence ID" value="XM_043187595.1"/>
</dbReference>
<evidence type="ECO:0000313" key="1">
    <source>
        <dbReference type="EMBL" id="KAG7439664.1"/>
    </source>
</evidence>
<sequence>MTPGPPWLDVYKGMRIMTDPARLCERKCGHPRSHQPSSSRHCNFMRQRVEFTLRFQ</sequence>
<protein>
    <submittedName>
        <fullName evidence="1">Uncharacterized protein</fullName>
    </submittedName>
</protein>
<dbReference type="AlphaFoldDB" id="A0A9P7VGQ0"/>
<comment type="caution">
    <text evidence="1">The sequence shown here is derived from an EMBL/GenBank/DDBJ whole genome shotgun (WGS) entry which is preliminary data.</text>
</comment>
<proteinExistence type="predicted"/>
<evidence type="ECO:0000313" key="2">
    <source>
        <dbReference type="Proteomes" id="UP000812287"/>
    </source>
</evidence>